<dbReference type="InterPro" id="IPR013826">
    <property type="entry name" value="Topo_IA_cen_sub3"/>
</dbReference>
<dbReference type="InterPro" id="IPR013824">
    <property type="entry name" value="Topo_IA_cen_sub1"/>
</dbReference>
<feature type="site" description="Interaction with DNA" evidence="10">
    <location>
        <position position="149"/>
    </location>
</feature>
<comment type="function">
    <text evidence="10">Releases the supercoiling and torsional tension of DNA, which is introduced during the DNA replication and transcription, by transiently cleaving and rejoining one strand of the DNA duplex. Introduces a single-strand break via transesterification at a target site in duplex DNA. The scissile phosphodiester is attacked by the catalytic tyrosine of the enzyme, resulting in the formation of a DNA-(5'-phosphotyrosyl)-enzyme intermediate and the expulsion of a 3'-OH DNA strand. The free DNA strand then undergoes passage around the unbroken strand, thus removing DNA supercoils. Finally, in the religation step, the DNA 3'-OH attacks the covalent intermediate to expel the active-site tyrosine and restore the DNA phosphodiester backbone.</text>
</comment>
<dbReference type="Gene3D" id="2.70.20.10">
    <property type="entry name" value="Topoisomerase I, domain 3"/>
    <property type="match status" value="1"/>
</dbReference>
<feature type="site" description="Interaction with DNA" evidence="10">
    <location>
        <position position="33"/>
    </location>
</feature>
<keyword evidence="7 10" id="KW-0799">Topoisomerase</keyword>
<dbReference type="InterPro" id="IPR006171">
    <property type="entry name" value="TOPRIM_dom"/>
</dbReference>
<evidence type="ECO:0000313" key="14">
    <source>
        <dbReference type="EMBL" id="EFY05768.1"/>
    </source>
</evidence>
<dbReference type="PROSITE" id="PS00396">
    <property type="entry name" value="TOPO_IA_1"/>
    <property type="match status" value="1"/>
</dbReference>
<evidence type="ECO:0000259" key="13">
    <source>
        <dbReference type="PROSITE" id="PS52039"/>
    </source>
</evidence>
<dbReference type="EC" id="5.6.2.1" evidence="10"/>
<feature type="site" description="Interaction with DNA" evidence="10">
    <location>
        <position position="154"/>
    </location>
</feature>
<protein>
    <recommendedName>
        <fullName evidence="10">DNA topoisomerase 1</fullName>
        <ecNumber evidence="10">5.6.2.1</ecNumber>
    </recommendedName>
    <alternativeName>
        <fullName evidence="10">DNA topoisomerase I</fullName>
    </alternativeName>
</protein>
<evidence type="ECO:0000256" key="9">
    <source>
        <dbReference type="ARBA" id="ARBA00023235"/>
    </source>
</evidence>
<dbReference type="PANTHER" id="PTHR42785:SF1">
    <property type="entry name" value="DNA TOPOISOMERASE"/>
    <property type="match status" value="1"/>
</dbReference>
<dbReference type="HAMAP" id="MF_00952">
    <property type="entry name" value="Topoisom_1_prok"/>
    <property type="match status" value="1"/>
</dbReference>
<dbReference type="SMART" id="SM00493">
    <property type="entry name" value="TOPRIM"/>
    <property type="match status" value="1"/>
</dbReference>
<dbReference type="Pfam" id="PF01131">
    <property type="entry name" value="Topoisom_bac"/>
    <property type="match status" value="1"/>
</dbReference>
<dbReference type="InterPro" id="IPR034149">
    <property type="entry name" value="TOPRIM_TopoI"/>
</dbReference>
<accession>E8LBJ6</accession>
<dbReference type="InterPro" id="IPR003602">
    <property type="entry name" value="Topo_IA_DNA-bd_dom"/>
</dbReference>
<dbReference type="HOGENOM" id="CLU_002929_4_3_9"/>
<dbReference type="CDD" id="cd03363">
    <property type="entry name" value="TOPRIM_TopoIA_TopoI"/>
    <property type="match status" value="1"/>
</dbReference>
<dbReference type="CDD" id="cd00186">
    <property type="entry name" value="TOP1Ac"/>
    <property type="match status" value="1"/>
</dbReference>
<comment type="caution">
    <text evidence="14">The sequence shown here is derived from an EMBL/GenBank/DDBJ whole genome shotgun (WGS) entry which is preliminary data.</text>
</comment>
<dbReference type="GO" id="GO:0003677">
    <property type="term" value="F:DNA binding"/>
    <property type="evidence" value="ECO:0007669"/>
    <property type="project" value="UniProtKB-KW"/>
</dbReference>
<dbReference type="InterPro" id="IPR003601">
    <property type="entry name" value="Topo_IA_2"/>
</dbReference>
<keyword evidence="3" id="KW-0479">Metal-binding</keyword>
<evidence type="ECO:0000256" key="7">
    <source>
        <dbReference type="ARBA" id="ARBA00023029"/>
    </source>
</evidence>
<feature type="domain" description="Topo IA-type catalytic" evidence="13">
    <location>
        <begin position="135"/>
        <end position="563"/>
    </location>
</feature>
<dbReference type="InterPro" id="IPR013825">
    <property type="entry name" value="Topo_IA_cen_sub2"/>
</dbReference>
<feature type="site" description="Interaction with DNA" evidence="10">
    <location>
        <position position="146"/>
    </location>
</feature>
<dbReference type="GO" id="GO:0006265">
    <property type="term" value="P:DNA topological change"/>
    <property type="evidence" value="ECO:0007669"/>
    <property type="project" value="UniProtKB-UniRule"/>
</dbReference>
<dbReference type="PANTHER" id="PTHR42785">
    <property type="entry name" value="DNA TOPOISOMERASE, TYPE IA, CORE"/>
    <property type="match status" value="1"/>
</dbReference>
<comment type="subunit">
    <text evidence="10">Monomer.</text>
</comment>
<dbReference type="InterPro" id="IPR023406">
    <property type="entry name" value="Topo_IA_AS"/>
</dbReference>
<keyword evidence="5" id="KW-0862">Zinc</keyword>
<dbReference type="RefSeq" id="WP_009144603.1">
    <property type="nucleotide sequence ID" value="NZ_GL830849.1"/>
</dbReference>
<sequence length="773" mass="86227">MAKTLVIVESPTKSKTIEKFLGKNYTVKASMGHLRDLPKSTLGVTFLPDEEHANEFEPKYINIRGKGDLIKALKTEAKKADKVLLATDPDREGEAISWHLAFILGIDPTSACRIEFHEITAAAVKDAIKHPRCIDMDMVDAQQARRILDRIVGYQLSPLLWRKIRKGLSAGRVQSVATKIVADRDREIEDFVPVEYWTLSAKLREGSKGQLFEAEAVKYKGKKLELHNEAEARAAEEALSKADYIVSDAVKKERKRHPVPPFTTSSMQQEANKKLNFSAKKTMMLAQQLYEGVSLGKTSVGLITYMRTDSVRLAEVAIAEIRDYIKQNIGSEFCPAKENHYSTKKNAQDAHEAIRPTSVMRTPAEMQKYLTNDQLKLYTLIWNRVVASQMTDAVYDVTTLTIDAADYQLRATGSVLKFPGFLQLHSKYDDKEKDSKVPYVEPGSKLLLYKLMPAEQHFTEPPAHFTEATLIKELEEKGIGRPSTFAPTIVTLLTRGYVVKEAKKLLVTELGIMTVDMLTEYFKGLINIGFTAQMEEKLDEVAEKKHTKDEVLSEFYGPFKKDLDHAGVAIPIVEIPLEVSDVPCDKCNDGTMMVIREGRFGKFLACPNFPKCRNTKPILHPIGVKCPKCGADILERKSKTGKVFYGCEKYPECDYTTWDKPLNEKCPDCGAMMVEHVERNGSKRKFCSNPECSKARPVYASKTAAAKTTEAKTTATKKTTAAKKTAAKKTTATKTTAAKKTTATKATTAKKTATAKKTIVTKKTTTTKKGSNE</sequence>
<dbReference type="Gene3D" id="3.30.65.10">
    <property type="entry name" value="Bacterial Topoisomerase I, domain 1"/>
    <property type="match status" value="2"/>
</dbReference>
<dbReference type="PRINTS" id="PR00417">
    <property type="entry name" value="PRTPISMRASEI"/>
</dbReference>
<dbReference type="OrthoDB" id="9804262at2"/>
<dbReference type="InterPro" id="IPR023405">
    <property type="entry name" value="Topo_IA_core_domain"/>
</dbReference>
<evidence type="ECO:0000256" key="6">
    <source>
        <dbReference type="ARBA" id="ARBA00022842"/>
    </source>
</evidence>
<dbReference type="EMBL" id="AEVN01000007">
    <property type="protein sequence ID" value="EFY05768.1"/>
    <property type="molecule type" value="Genomic_DNA"/>
</dbReference>
<proteinExistence type="inferred from homology"/>
<evidence type="ECO:0000256" key="2">
    <source>
        <dbReference type="ARBA" id="ARBA00009446"/>
    </source>
</evidence>
<evidence type="ECO:0000256" key="4">
    <source>
        <dbReference type="ARBA" id="ARBA00022771"/>
    </source>
</evidence>
<dbReference type="AlphaFoldDB" id="E8LBJ6"/>
<dbReference type="PROSITE" id="PS50880">
    <property type="entry name" value="TOPRIM"/>
    <property type="match status" value="1"/>
</dbReference>
<dbReference type="Gene3D" id="1.10.460.10">
    <property type="entry name" value="Topoisomerase I, domain 2"/>
    <property type="match status" value="1"/>
</dbReference>
<dbReference type="InterPro" id="IPR013497">
    <property type="entry name" value="Topo_IA_cen"/>
</dbReference>
<dbReference type="NCBIfam" id="TIGR01051">
    <property type="entry name" value="topA_bact"/>
    <property type="match status" value="1"/>
</dbReference>
<feature type="region of interest" description="Disordered" evidence="11">
    <location>
        <begin position="717"/>
        <end position="773"/>
    </location>
</feature>
<name>E8LBJ6_9FIRM</name>
<evidence type="ECO:0000256" key="5">
    <source>
        <dbReference type="ARBA" id="ARBA00022833"/>
    </source>
</evidence>
<feature type="site" description="Interaction with DNA" evidence="10">
    <location>
        <position position="495"/>
    </location>
</feature>
<evidence type="ECO:0000256" key="1">
    <source>
        <dbReference type="ARBA" id="ARBA00000213"/>
    </source>
</evidence>
<keyword evidence="8 10" id="KW-0238">DNA-binding</keyword>
<dbReference type="Gene3D" id="3.40.50.140">
    <property type="match status" value="1"/>
</dbReference>
<comment type="similarity">
    <text evidence="2 10">Belongs to the type IA topoisomerase family.</text>
</comment>
<dbReference type="SUPFAM" id="SSF56712">
    <property type="entry name" value="Prokaryotic type I DNA topoisomerase"/>
    <property type="match status" value="1"/>
</dbReference>
<dbReference type="InterPro" id="IPR028612">
    <property type="entry name" value="Topoisom_1_IA"/>
</dbReference>
<dbReference type="Proteomes" id="UP000004923">
    <property type="component" value="Unassembled WGS sequence"/>
</dbReference>
<evidence type="ECO:0000256" key="10">
    <source>
        <dbReference type="HAMAP-Rule" id="MF_00952"/>
    </source>
</evidence>
<dbReference type="eggNOG" id="COG0550">
    <property type="taxonomic scope" value="Bacteria"/>
</dbReference>
<comment type="catalytic activity">
    <reaction evidence="1 10">
        <text>ATP-independent breakage of single-stranded DNA, followed by passage and rejoining.</text>
        <dbReference type="EC" id="5.6.2.1"/>
    </reaction>
</comment>
<dbReference type="InterPro" id="IPR000380">
    <property type="entry name" value="Topo_IA"/>
</dbReference>
<dbReference type="Gene3D" id="1.10.290.10">
    <property type="entry name" value="Topoisomerase I, domain 4"/>
    <property type="match status" value="1"/>
</dbReference>
<organism evidence="14 15">
    <name type="scientific">Phascolarctobacterium succinatutens YIT 12067</name>
    <dbReference type="NCBI Taxonomy" id="626939"/>
    <lineage>
        <taxon>Bacteria</taxon>
        <taxon>Bacillati</taxon>
        <taxon>Bacillota</taxon>
        <taxon>Negativicutes</taxon>
        <taxon>Acidaminococcales</taxon>
        <taxon>Acidaminococcaceae</taxon>
        <taxon>Phascolarctobacterium</taxon>
    </lineage>
</organism>
<feature type="site" description="Interaction with DNA" evidence="10">
    <location>
        <position position="161"/>
    </location>
</feature>
<evidence type="ECO:0000256" key="8">
    <source>
        <dbReference type="ARBA" id="ARBA00023125"/>
    </source>
</evidence>
<keyword evidence="4" id="KW-0863">Zinc-finger</keyword>
<evidence type="ECO:0000256" key="3">
    <source>
        <dbReference type="ARBA" id="ARBA00022723"/>
    </source>
</evidence>
<evidence type="ECO:0000256" key="11">
    <source>
        <dbReference type="SAM" id="MobiDB-lite"/>
    </source>
</evidence>
<feature type="active site" description="O-(5'-phospho-DNA)-tyrosine intermediate" evidence="10">
    <location>
        <position position="305"/>
    </location>
</feature>
<dbReference type="InterPro" id="IPR013498">
    <property type="entry name" value="Topo_IA_Znf"/>
</dbReference>
<dbReference type="InterPro" id="IPR005733">
    <property type="entry name" value="TopoI_bac-type"/>
</dbReference>
<dbReference type="GO" id="GO:0003917">
    <property type="term" value="F:DNA topoisomerase type I (single strand cut, ATP-independent) activity"/>
    <property type="evidence" value="ECO:0007669"/>
    <property type="project" value="UniProtKB-UniRule"/>
</dbReference>
<dbReference type="GO" id="GO:0008270">
    <property type="term" value="F:zinc ion binding"/>
    <property type="evidence" value="ECO:0007669"/>
    <property type="project" value="UniProtKB-KW"/>
</dbReference>
<dbReference type="Pfam" id="PF01751">
    <property type="entry name" value="Toprim"/>
    <property type="match status" value="1"/>
</dbReference>
<keyword evidence="9 10" id="KW-0413">Isomerase</keyword>
<reference evidence="14 15" key="1">
    <citation type="submission" date="2011-01" db="EMBL/GenBank/DDBJ databases">
        <authorList>
            <person name="Weinstock G."/>
            <person name="Sodergren E."/>
            <person name="Clifton S."/>
            <person name="Fulton L."/>
            <person name="Fulton B."/>
            <person name="Courtney L."/>
            <person name="Fronick C."/>
            <person name="Harrison M."/>
            <person name="Strong C."/>
            <person name="Farmer C."/>
            <person name="Delahaunty K."/>
            <person name="Markovic C."/>
            <person name="Hall O."/>
            <person name="Minx P."/>
            <person name="Tomlinson C."/>
            <person name="Mitreva M."/>
            <person name="Hou S."/>
            <person name="Chen J."/>
            <person name="Wollam A."/>
            <person name="Pepin K.H."/>
            <person name="Johnson M."/>
            <person name="Bhonagiri V."/>
            <person name="Zhang X."/>
            <person name="Suruliraj S."/>
            <person name="Warren W."/>
            <person name="Chinwalla A."/>
            <person name="Mardis E.R."/>
            <person name="Wilson R.K."/>
        </authorList>
    </citation>
    <scope>NUCLEOTIDE SEQUENCE [LARGE SCALE GENOMIC DNA]</scope>
    <source>
        <strain evidence="14 15">YIT 12067</strain>
    </source>
</reference>
<dbReference type="PROSITE" id="PS52039">
    <property type="entry name" value="TOPO_IA_2"/>
    <property type="match status" value="1"/>
</dbReference>
<feature type="domain" description="Toprim" evidence="12">
    <location>
        <begin position="3"/>
        <end position="119"/>
    </location>
</feature>
<dbReference type="Pfam" id="PF01396">
    <property type="entry name" value="Zn_ribbon_Top1"/>
    <property type="match status" value="3"/>
</dbReference>
<feature type="region of interest" description="Interaction with DNA" evidence="10">
    <location>
        <begin position="169"/>
        <end position="174"/>
    </location>
</feature>
<keyword evidence="6" id="KW-0460">Magnesium</keyword>
<keyword evidence="15" id="KW-1185">Reference proteome</keyword>
<dbReference type="SMART" id="SM00437">
    <property type="entry name" value="TOP1Ac"/>
    <property type="match status" value="1"/>
</dbReference>
<evidence type="ECO:0000313" key="15">
    <source>
        <dbReference type="Proteomes" id="UP000004923"/>
    </source>
</evidence>
<dbReference type="SMART" id="SM00436">
    <property type="entry name" value="TOP1Bc"/>
    <property type="match status" value="1"/>
</dbReference>
<feature type="site" description="Interaction with DNA" evidence="10">
    <location>
        <position position="145"/>
    </location>
</feature>
<dbReference type="SUPFAM" id="SSF57783">
    <property type="entry name" value="Zinc beta-ribbon"/>
    <property type="match status" value="1"/>
</dbReference>
<dbReference type="GO" id="GO:0005694">
    <property type="term" value="C:chromosome"/>
    <property type="evidence" value="ECO:0007669"/>
    <property type="project" value="InterPro"/>
</dbReference>
<feature type="site" description="Interaction with DNA" evidence="10">
    <location>
        <position position="307"/>
    </location>
</feature>
<gene>
    <name evidence="10 14" type="primary">topA</name>
    <name evidence="14" type="ORF">HMPREF9443_00207</name>
</gene>
<evidence type="ECO:0000259" key="12">
    <source>
        <dbReference type="PROSITE" id="PS50880"/>
    </source>
</evidence>